<dbReference type="SUPFAM" id="SSF56300">
    <property type="entry name" value="Metallo-dependent phosphatases"/>
    <property type="match status" value="1"/>
</dbReference>
<name>A0A4Q1DIM1_SALER</name>
<dbReference type="PRINTS" id="PR00114">
    <property type="entry name" value="STPHPHTASE"/>
</dbReference>
<evidence type="ECO:0000313" key="2">
    <source>
        <dbReference type="EMBL" id="RXL17171.1"/>
    </source>
</evidence>
<dbReference type="GO" id="GO:0016791">
    <property type="term" value="F:phosphatase activity"/>
    <property type="evidence" value="ECO:0007669"/>
    <property type="project" value="TreeGrafter"/>
</dbReference>
<dbReference type="InterPro" id="IPR006186">
    <property type="entry name" value="Ser/Thr-sp_prot-phosphatase"/>
</dbReference>
<dbReference type="GO" id="GO:0110154">
    <property type="term" value="P:RNA decapping"/>
    <property type="evidence" value="ECO:0007669"/>
    <property type="project" value="TreeGrafter"/>
</dbReference>
<feature type="domain" description="Serine/threonine specific protein phosphatases" evidence="1">
    <location>
        <begin position="73"/>
        <end position="78"/>
    </location>
</feature>
<dbReference type="PROSITE" id="PS00125">
    <property type="entry name" value="SER_THR_PHOSPHATASE"/>
    <property type="match status" value="1"/>
</dbReference>
<evidence type="ECO:0000259" key="1">
    <source>
        <dbReference type="PROSITE" id="PS00125"/>
    </source>
</evidence>
<comment type="caution">
    <text evidence="2">The sequence shown here is derived from an EMBL/GenBank/DDBJ whole genome shotgun (WGS) entry which is preliminary data.</text>
</comment>
<dbReference type="Gene3D" id="3.60.21.10">
    <property type="match status" value="1"/>
</dbReference>
<accession>A0A4Q1DIM1</accession>
<dbReference type="Proteomes" id="UP000839536">
    <property type="component" value="Unassembled WGS sequence"/>
</dbReference>
<dbReference type="InterPro" id="IPR029052">
    <property type="entry name" value="Metallo-depent_PP-like"/>
</dbReference>
<dbReference type="PANTHER" id="PTHR42850">
    <property type="entry name" value="METALLOPHOSPHOESTERASE"/>
    <property type="match status" value="1"/>
</dbReference>
<dbReference type="PANTHER" id="PTHR42850:SF10">
    <property type="entry name" value="SERINE_THREONINE-PROTEIN PHOSPHATASE 1"/>
    <property type="match status" value="1"/>
</dbReference>
<sequence>MSPIYHRIDGGRFRKIWVAGDLHGCYSNLIHRLDEVGFSAETDLLISVGDLIDRGTENVECLELLQMPWFRAVRGNHEQMMLDALSPNGNVNHWMVNGGAWFFQLDYDKERLAIALVELVRQLPYIIELRTGGKTIVIAHADYPADEYQFGKELSLHDVIWKRDRLVDAQDKIGGPIAGADHFIFGHTPARTQLTFWNQTYIDTGAVFSGNLTLLQLQE</sequence>
<reference evidence="2" key="1">
    <citation type="submission" date="2019-01" db="EMBL/GenBank/DDBJ databases">
        <title>Whole genome sequencing of Salmonella enterica.</title>
        <authorList>
            <person name="Cao G."/>
        </authorList>
    </citation>
    <scope>NUCLEOTIDE SEQUENCE [LARGE SCALE GENOMIC DNA]</scope>
    <source>
        <strain evidence="2">CFSAN074594</strain>
    </source>
</reference>
<gene>
    <name evidence="2" type="ORF">EKD96_21235</name>
</gene>
<organism evidence="2">
    <name type="scientific">Salmonella enterica</name>
    <name type="common">Salmonella choleraesuis</name>
    <dbReference type="NCBI Taxonomy" id="28901"/>
    <lineage>
        <taxon>Bacteria</taxon>
        <taxon>Pseudomonadati</taxon>
        <taxon>Pseudomonadota</taxon>
        <taxon>Gammaproteobacteria</taxon>
        <taxon>Enterobacterales</taxon>
        <taxon>Enterobacteriaceae</taxon>
        <taxon>Salmonella</taxon>
    </lineage>
</organism>
<protein>
    <submittedName>
        <fullName evidence="2">Serine/threonine protein phosphatase</fullName>
    </submittedName>
</protein>
<dbReference type="GO" id="GO:0008803">
    <property type="term" value="F:bis(5'-nucleosyl)-tetraphosphatase (symmetrical) activity"/>
    <property type="evidence" value="ECO:0007669"/>
    <property type="project" value="TreeGrafter"/>
</dbReference>
<proteinExistence type="predicted"/>
<dbReference type="InterPro" id="IPR050126">
    <property type="entry name" value="Ap4A_hydrolase"/>
</dbReference>
<dbReference type="EMBL" id="SDIQ01000044">
    <property type="protein sequence ID" value="RXL17171.1"/>
    <property type="molecule type" value="Genomic_DNA"/>
</dbReference>
<dbReference type="RefSeq" id="WP_000074642.1">
    <property type="nucleotide sequence ID" value="NZ_BCOB01000047.1"/>
</dbReference>
<dbReference type="AlphaFoldDB" id="A0A4Q1DIM1"/>
<dbReference type="Pfam" id="PF00149">
    <property type="entry name" value="Metallophos"/>
    <property type="match status" value="1"/>
</dbReference>
<dbReference type="GO" id="GO:0005737">
    <property type="term" value="C:cytoplasm"/>
    <property type="evidence" value="ECO:0007669"/>
    <property type="project" value="TreeGrafter"/>
</dbReference>
<dbReference type="InterPro" id="IPR004843">
    <property type="entry name" value="Calcineurin-like_PHP"/>
</dbReference>